<dbReference type="OrthoDB" id="19988at2759"/>
<evidence type="ECO:0000259" key="6">
    <source>
        <dbReference type="Pfam" id="PF08314"/>
    </source>
</evidence>
<evidence type="ECO:0000256" key="1">
    <source>
        <dbReference type="ARBA" id="ARBA00004240"/>
    </source>
</evidence>
<evidence type="ECO:0000256" key="5">
    <source>
        <dbReference type="SAM" id="MobiDB-lite"/>
    </source>
</evidence>
<dbReference type="InterPro" id="IPR036322">
    <property type="entry name" value="WD40_repeat_dom_sf"/>
</dbReference>
<feature type="compositionally biased region" description="Basic and acidic residues" evidence="5">
    <location>
        <begin position="2266"/>
        <end position="2276"/>
    </location>
</feature>
<dbReference type="PANTHER" id="PTHR15922">
    <property type="entry name" value="NEUROBLASTOMA-AMPLIFIED SEQUENCE"/>
    <property type="match status" value="1"/>
</dbReference>
<sequence length="2594" mass="293257">MARRKMAIRAKKMMPWIRIESPLVWKLPNSTILFFPGIWKRRPGDRRMKSTTDMNTGPQSDISSFFSKLLSFSLCFNGALFLSRCVPAFFFSWRVFSNADLKKSTDRMIEDQTGYRMWSPPESPSSNFGNRHRAEPSQATRMSNGSKASLLSYLSVQGVNRLKEKWNEYKRPRTFKKKISLFVSPDGEHVAVAAENQIFILQKDDDHMEPCGIFTSNDRLTAFTNGAWLEPHGILGVTDDLSTLYFIKANGEEMTRRTRNQLKLSAPITDLIVRDELNSKKSYLCGFCIVTADGLIHHVEVTQEPSACTYPISSSSSCIMQRGQFPRNVSCLDFHPYLSLAVLAGDSSISENSKDGPGTYSLYVLRLTTNSELEILFCSPQLEGLFSCPRGHTRFLTSPKVAISPQGKYVATLDLTGCLNVFKLDGEVYSLSLLPIAEREHSHISDYLASGKKKYFNDIIDVGWWADHILAFAKKSGGLIMYDIFRGMEIMENDQISVSVMERVEHRQGYVFILEGTTAGDSMSEHIGKSSQHIEHDAYENHDQPGTDEFWWSLMSLSERSVSEMYNILISNQEYQAALDFASRHDLDTDEVFKAQWMHSDQGIHEINMFLSKIKDQTFILSECVDRVGPTEDAVKALLSYGIHVTDRYVFSDSDDGQCSLIWDMRMFRLQLLQYRDRLETFVGINMGRFSSQEYCKFRSVRLAEVALALAESGKIGALNLLFKRHPYSICPRILDILSSIPETVPVQLYGQLLPGRSPPSIIVLRDGDWVECEKMVSFINKLPNSSEKSDQFLTEIMLKHSKGLVWPSVAELSAWYRNRARVIDNLSGQLDNCLSLVEFACRKGIVELQQFLEDISYLHQLIYSDGSDQDFIMSLITWEQLPDYEKFKMMLKGVKEDMVVQRLQERAIPFMQNRDFAKTLGSQNQVKEDQSFAHHAYEESFLVRWLKETAAENGLDICLSVIENGCGDWPADGFFKDERETIETALQCIYLCTLTDQWNMMASILSKLPRNKLSENSSEAGTNFTPRHRTRSFGTTKFSDMTNQLGKSQVLSNSASLHEGVSVSENSGGCTNQLDAELINDTLEKKIKVAEGHVEVGRLLAYYQVPKPVSFFLSAQSDEKNVKQLLRLILSKFGRRQPSRSDNDWANVWRDMQCFQEKAFPFLDLEYMLTEFIRGLLKAGKFSLARNYLKGTGSVALTMEKAENLVIQAAREYFFSASSLSCNEIWKAKECLSLFPNSRSVKAEADVIDALTIRLPNLGVTVLPVQFRQIRNPMEIINMAISSQTGAYLNVEELVEIAKMLGLSSQDDIAAVEESVAREAAIAGDLQLAFDLCLVLAKKGHGPIWDLCAAIARGPHLDNMDTNSRKQLLGFALSHCDKESIGELLNAWKDVDMRIQLEQLITLTGTNPPNFSVQGPSIISLPVHSVQDIFDIRDSLESVQLDPCNERGNDDVHFNSIKQILSNVGRDLPTEDGIKWDSLLRENKRLLSFAALELPWLLELCGKEEYCKKTIPGTKTPFRKHNVSIRMQVLVSILYWLANNNIVPSDDLIASLAKSIMEPPVTEADDVLGCSFLLNLMDAFHGVEIIEEQLKRREAYQEIYSIMNIGMAYSSLNNSQKECSSPNQRRKMLLNKFHEKHASFGSDEIDQIDKVQSTFWREWKTKLEEQKRLADQARALEQIIPEVETARFLSGDVDYIRNVVYSFIDSVLLRFFGCALVSEHWGNDDILAEISEFREDIVKHATGVINMIFSVVYPEIDGHNKQRLSYIYNILSACFLRLRRTEDPALVTYLEQGHMHILEPFQFYRVLEQECQRISFINGLNFKNIAGPDDLNFEHFNEEICNNIHESTVEALADTVRSLVSLYDDSQAKGLISWEGVYKHHVLGQLAFLEGRNEARSNSINADELQALIEENELNYDSCKKYVRALSKADISYIIGRYCTLCFPCNFSRSLPDIPAWKDCLIVLLTFWIRMVDDIPDKLTTEDFPEKPLHCDPKNLLRCLKVFKILVMENEVSADQGWSTVFNYVKFGLVGGLTLDILPFCKAMVFSGCAVRSIAEACSKAERHPAVSSLDSKGRDLLDLYINLTDTFLSDLMSSNEHQNLHHLLSSLSKLAGNHNEDLMMIRSEVWGKLSAFSDNMQLESHRRVYALQLMQSITGRNLKSLPAELVSEVEPWEEWDESGCVNTDVAAEGADVSSSITSTLVALRSSQLAAAISPNIKITSEDLITVDSAVSCFLRLSESVDSVENLHVLRAVLEEWEELFSAKTEKEMTNESPKESTNWSSDDWDEGWENLPEEFVNMDGKQHGCIIVRPLHACWTEIIRRFIELSKPGVVLELLGQSSSVTDTTMLNEDEAQRMFQLVVGVDCFMALKMLLLLPYEGLRSQCLCSVEAKLREGSISSASNANDYELLALLLSSGALHQIATDPTYPKVLSYICFSMGHLSRICQEDMLKFSKGHRSRSHQNSSSLFARVLLPCFISELITAGQSMLAGFIISRWMHTHASLSLIDVAEVSLRRYLEGQFLQAQARGGDEAGSEELGSCGSLVYAVSSLRVKLIRNIYTISKSIEIFNDLKKDYFLHYLDGSGLLRSSCIAT</sequence>
<name>A0A8K0IX86_COCNU</name>
<feature type="domain" description="Sec39" evidence="6">
    <location>
        <begin position="707"/>
        <end position="1305"/>
    </location>
</feature>
<dbReference type="GO" id="GO:0015031">
    <property type="term" value="P:protein transport"/>
    <property type="evidence" value="ECO:0007669"/>
    <property type="project" value="UniProtKB-KW"/>
</dbReference>
<keyword evidence="4" id="KW-0653">Protein transport</keyword>
<proteinExistence type="predicted"/>
<evidence type="ECO:0000256" key="3">
    <source>
        <dbReference type="ARBA" id="ARBA00022824"/>
    </source>
</evidence>
<dbReference type="InterPro" id="IPR013244">
    <property type="entry name" value="Sec39_domain"/>
</dbReference>
<reference evidence="7" key="1">
    <citation type="journal article" date="2017" name="Gigascience">
        <title>The genome draft of coconut (Cocos nucifera).</title>
        <authorList>
            <person name="Xiao Y."/>
            <person name="Xu P."/>
            <person name="Fan H."/>
            <person name="Baudouin L."/>
            <person name="Xia W."/>
            <person name="Bocs S."/>
            <person name="Xu J."/>
            <person name="Li Q."/>
            <person name="Guo A."/>
            <person name="Zhou L."/>
            <person name="Li J."/>
            <person name="Wu Y."/>
            <person name="Ma Z."/>
            <person name="Armero A."/>
            <person name="Issali A.E."/>
            <person name="Liu N."/>
            <person name="Peng M."/>
            <person name="Yang Y."/>
        </authorList>
    </citation>
    <scope>NUCLEOTIDE SEQUENCE</scope>
    <source>
        <tissue evidence="7">Spear leaf of Hainan Tall coconut</tissue>
    </source>
</reference>
<keyword evidence="8" id="KW-1185">Reference proteome</keyword>
<feature type="region of interest" description="Disordered" evidence="5">
    <location>
        <begin position="115"/>
        <end position="145"/>
    </location>
</feature>
<evidence type="ECO:0000313" key="7">
    <source>
        <dbReference type="EMBL" id="KAG1370155.1"/>
    </source>
</evidence>
<accession>A0A8K0IX86</accession>
<dbReference type="Proteomes" id="UP000797356">
    <property type="component" value="Chromosome 15"/>
</dbReference>
<dbReference type="Pfam" id="PF08314">
    <property type="entry name" value="Sec39"/>
    <property type="match status" value="1"/>
</dbReference>
<protein>
    <submittedName>
        <fullName evidence="7">MAG2-interacting protein 2</fullName>
    </submittedName>
</protein>
<keyword evidence="2" id="KW-0813">Transport</keyword>
<comment type="subcellular location">
    <subcellularLocation>
        <location evidence="1">Endoplasmic reticulum</location>
    </subcellularLocation>
</comment>
<dbReference type="PANTHER" id="PTHR15922:SF2">
    <property type="entry name" value="NBAS SUBUNIT OF NRZ TETHERING COMPLEX"/>
    <property type="match status" value="1"/>
</dbReference>
<comment type="caution">
    <text evidence="7">The sequence shown here is derived from an EMBL/GenBank/DDBJ whole genome shotgun (WGS) entry which is preliminary data.</text>
</comment>
<evidence type="ECO:0000256" key="4">
    <source>
        <dbReference type="ARBA" id="ARBA00022927"/>
    </source>
</evidence>
<dbReference type="GO" id="GO:0070939">
    <property type="term" value="C:Dsl1/NZR complex"/>
    <property type="evidence" value="ECO:0007669"/>
    <property type="project" value="TreeGrafter"/>
</dbReference>
<evidence type="ECO:0000313" key="8">
    <source>
        <dbReference type="Proteomes" id="UP000797356"/>
    </source>
</evidence>
<dbReference type="SUPFAM" id="SSF50978">
    <property type="entry name" value="WD40 repeat-like"/>
    <property type="match status" value="1"/>
</dbReference>
<feature type="region of interest" description="Disordered" evidence="5">
    <location>
        <begin position="2266"/>
        <end position="2285"/>
    </location>
</feature>
<organism evidence="7 8">
    <name type="scientific">Cocos nucifera</name>
    <name type="common">Coconut palm</name>
    <dbReference type="NCBI Taxonomy" id="13894"/>
    <lineage>
        <taxon>Eukaryota</taxon>
        <taxon>Viridiplantae</taxon>
        <taxon>Streptophyta</taxon>
        <taxon>Embryophyta</taxon>
        <taxon>Tracheophyta</taxon>
        <taxon>Spermatophyta</taxon>
        <taxon>Magnoliopsida</taxon>
        <taxon>Liliopsida</taxon>
        <taxon>Arecaceae</taxon>
        <taxon>Arecoideae</taxon>
        <taxon>Cocoseae</taxon>
        <taxon>Attaleinae</taxon>
        <taxon>Cocos</taxon>
    </lineage>
</organism>
<keyword evidence="3" id="KW-0256">Endoplasmic reticulum</keyword>
<dbReference type="EMBL" id="CM017886">
    <property type="protein sequence ID" value="KAG1370155.1"/>
    <property type="molecule type" value="Genomic_DNA"/>
</dbReference>
<dbReference type="GO" id="GO:0006890">
    <property type="term" value="P:retrograde vesicle-mediated transport, Golgi to endoplasmic reticulum"/>
    <property type="evidence" value="ECO:0007669"/>
    <property type="project" value="InterPro"/>
</dbReference>
<evidence type="ECO:0000256" key="2">
    <source>
        <dbReference type="ARBA" id="ARBA00022448"/>
    </source>
</evidence>
<dbReference type="GO" id="GO:0000149">
    <property type="term" value="F:SNARE binding"/>
    <property type="evidence" value="ECO:0007669"/>
    <property type="project" value="TreeGrafter"/>
</dbReference>
<gene>
    <name evidence="7" type="ORF">COCNU_15G005210</name>
</gene>
<reference evidence="7" key="2">
    <citation type="submission" date="2019-07" db="EMBL/GenBank/DDBJ databases">
        <authorList>
            <person name="Yang Y."/>
            <person name="Bocs S."/>
            <person name="Baudouin L."/>
        </authorList>
    </citation>
    <scope>NUCLEOTIDE SEQUENCE</scope>
    <source>
        <tissue evidence="7">Spear leaf of Hainan Tall coconut</tissue>
    </source>
</reference>